<dbReference type="Gene3D" id="1.10.10.10">
    <property type="entry name" value="Winged helix-like DNA-binding domain superfamily/Winged helix DNA-binding domain"/>
    <property type="match status" value="1"/>
</dbReference>
<evidence type="ECO:0000256" key="1">
    <source>
        <dbReference type="SAM" id="Coils"/>
    </source>
</evidence>
<dbReference type="Pfam" id="PF13884">
    <property type="entry name" value="Peptidase_S74"/>
    <property type="match status" value="1"/>
</dbReference>
<evidence type="ECO:0000313" key="3">
    <source>
        <dbReference type="EMBL" id="QHU27854.1"/>
    </source>
</evidence>
<sequence length="4405" mass="484305">MSYLANDITAPLIQIDSVAIGFQLDGENEARNINSLDLNKDEFLAVGEKTYIPGDTSNTKWSLLVNSQGTSVNASRNLARESLTLDTSLYVDKNIHCSGIIKAAGLELNNIRIDNTTTITSNLIREFIVKTNDLVVSQPFQTGYITNYNNLYNINYDVKNVYTPNFVTFGGHIDTYKNTHPLNIVTTPNNKFSSMHISIRNDTNNEEEPSRMCIGMIGGSNISPAIISTTRGVPLEFHISTSSENIDAAYGTKAFPIYNSNNVPAMTIDANNNVGIGTNNTTQKNYYKKIFANNNTTTEERFGKPKLEVKGLSTFEDILLHDYQTNTYKHLDDIYIRGTGLGVLNATQINGGDFTDSLYRFNNNLSVSKQLNAGNVNIANNATVGCNLTTDILNVNEHSTFEGTVAFNNDVNFDSVQNINMNNLNINNDLFINNKRVTPLNTNDTFTGNFEKSIVDGSNYLFVYVSSNIASLDANCNVNFPNKMGIGLTNTDGFDGVLNIIKNDRTTSNNFDILLKNTIENKTYIANIGRLSRLDYNDNSLIFNTNKVPGKNNNIYFYPSSDISVLTSNRFLPNIRNTPPTLSLLNGKVGINKLNPDNLFALDIEGKIAANEYYVSQDNNFKRTKNFVYNNGKNFFNLYDTSTDKFCINYNELISFASDMRGLNVKKGINADLYYQNNILLETLQKASSTDSFYTNKNISIGWNGEANVSPLQVRNLYTNDYNYSTIRIYRGVRGGGLFNNADYSGIDICEYDRDINQDRNKEKWFIYKNHKYNDLDARDYMRVGPLQIGYTDKTIEPTSYGMSFYYDPASSKYHIDVNNPKVSYDDKSAMTIYGDLNVHGNVNILDNEGCNFNFTMKALSSNLKRVDRYINYISGDGIDTGYATSTNKIAMSIDILRPRENVIIDPVENQKIPVIIKNMNDDNPVTKFITYSKSNICYSMIELAIYNSNLQLVDDAIDKQNNIRNAIQMSVANNNSNTYLDFNVYNNDSYKNFLRFINTVSDNGDANSTIAHMGLGTDKSSNILFHIDGNEKYGLQITNNKFPASINLLNSEGKNIYHTISGGDLHNNHKFTIDVSSATVDDLNNEPVMTNVFTIDAFQYNGEKRRGARYGFNEDFASNINQTFVIKSDYDTVPMSITSRYSYEYMFNSTVKIDYDKVLFDILSSNWNNDSKTYFSFYKQNITELPATDANNNVITSNNIYDDGFIFKANNLISRNLSYITIHSNLNYPYFFSNLDINYMPLNNQTFDIETDSVKDKYDLFKENDFSLVPQGIFYSSNDDIKPSDISEKMLSVIDKAVFNVYDSNILFNYEYINRYIISDHISCNIAISVSSNIEIIDNSNYFNISNYITTTFGTVNQPFNALQNVMQHTYMDYHQNAINLNVKFLEYSNIYLNTYTINTLKYNSNIAYDAVFFSVHTNHLNIATSNIIFEELFELSTAYLDITSNIQDNNIIFRTSNYSINNNANATQRNMIIQKFSSNVFQDTFDILGNPINKTIVIEEYFNNYCNYNLEDINIGIRNYNYKNYKPHISLINDVEKNDSVFEGHEIYSYDGVFEIKYANSTNKQFVPLKIDSMGNMTINGGLDTKGNIKIDGNIYDANGNNLIEILNKNYYKEYEINSSNIHFNSLGSNGLEINSYAINNHIDYKFFYVKDYLSSNAINDILILHKSELLNNTYNLDLYADLYINCNLYIEGEGNIPSLSVFQKHNQNIIQVANLEREVMTVAYDGSVGLGVTEPQSALFNIRQNNEYTNVISASNLDRELMTLTYDGSLGLGVVEPQGVLLNARQNNVDRNIISASNLDREVLTVAYDGSIGFGVTQPQGVLFNIRQNNVGSNIISASNLDREVLTVAYDGSIGFGVTQPRGILLNARQNNIGSNIISASNINREVLTVAYDGSIGFGVTQPRGILLNARQNNVGSNIISASNIDREVLTVAYDGSIGFGVSRPQGVLLNARQNNIGSNIISASNINREVLTVAYDGSIGFGVTQPRGILLNARQNNVSSNIISASNLEREVLTVAYDGSIGFGVTQPRGILLNARQNNIGSNIISASNLDREVLTVAYDGSIGFGVTQPRGILLNARQNNIGSNIISASNIDREVLTVAYDGSIGFGVTQPRGILLNARQNNVGSNIISASNIDREVLTVAYDGSIGFGVTQPRGILLNARQNNVSSNIISASNLEREVLTVAYDGSIGFGVMQPRGILLNARQNNIGSNIISASNINREVLTVAYDGSIGFGVTQPRGILLNARQNNIGSNIISASNLDREVLTVAYDGSIGFGVTQPRGILLNARQNNIGSNIISASNLDREVLTVAYDGSIGFGVTQPRGILLNARQNNVGSNIISASNLDREVLTVAYDGSIGFGVTQPRGILLNARQNNVGSNIISASNLDREVLTVAYDGSIGFGVSRPQGVLLNARQNNINNNIISASNIDREVLTVAYDGSIGFGVTQPRGILLNARQNNIGSNIISASNLNREVLTVAYDGSIGFGVTQPRGILLNARQNNIGSNIISASNLDREVLTVAYDGSIGFGVTQPRGILLNARQNNIGSNIISASNIDREVLTVAYDGSIGFGVTQPRGILLNARQNNIGSNIISASNIDREVLTVAYDGSIGFGVSRPQGVLLNARQNNIGGNIISASNLDREVLTVAYDGSIGFGVTQPRGILLNARQNNIGSNIISASNIDREVLTVAYDGSIGFGVTQPRGILFNARQNNIGSNIISASNINREVLTVAYDGSIGFGVTQPRGILLNARQNNIGSNIISASNLDREVLTVAYDGSIGFGVTQPRGILLNARQNNIGSNIISASNLDREVLTVAYDGSIGFGVTQPRGILLNARQNNIGSNIISASNINREVLTVAYDGSIGFGVNQPRGILLNARQNNIGSNIISASNIDREVLTVAYDGSIGFGVTQPRGILLNARQNNIGSNIISASNIDREVLTVAYDGSIGFGVTQPRGILLNARQNNIGSNIISASNLDREVLTVAYDGSIGFGVTQPRGILLNARQNNIGSNIISASNIDREVLTVAYDGSIGFGVTQPRGILLNARQNNIGSNIISASNIDREVLTVAYDGSIGFGVSRPQGILLNARQNNIGSNIISASNINREVLTVAYDGSIGFGVTQPRGILLNARQNNIGSNIISASNLNSEVMTLTYDGIMGLGVTNPNKQSKLDVRGNINIVSEPGSDFIYTINNRDIIRETCNFILETSNFIATRITNLTTDLITENSTSINKFIVANKYNNNLFIDGDLTINSNLIVYGVTTTLNTDVYTTEQLNITNTGEGDALIVKQINNSYNIFTASNNNIPVFNINYNGKVGIGTEAPKVYLDINATDGIKIPCGTEIQRPAGINLIKGTIRYNTDTNQFEGYGAGNNWGTLGGVKDVNNDTFISAESAPGVNNDELRFITSNVEKMIIKTDGKVGIGTQDPKVYLDINTTDGIKIPSGTEIQRPSGINLIKGTIRYNTDTNQFEGYGAGNNWGTLGGVKDVNNDTFISAESYPGINNDELRFITSNIEKMIIKTDGKVGIGRQNPEYLLDVQGDIRTNSNLFVNFNVGIGTTNISSSLLNIYGKAANIKIQNPHIDNPVSSIEFINGLNNSIQSNSLFGWRMSNSNNSFVISSGKNNLISDCLIIDGATGNIGIGTKPHIEMDNNGDTYKININGSINIEGDIYKQGVLFSQGSGGGGSVGVISQNMPIQTLSKTYTNTKSYLESGLDNDGGWKFIDENVNGGFLIKIKPSHRTSKILINLSMHIGIDSAPESIWWGLRLYRKMIDNNLNVITDWHEVVASRPENNPDNATPCWLSHTLGANLTSYENFVANINGTFFDTPDSRYNVYYTVKWKTNLGDNYGGSANIYLNRPAKYNSNNSSVLSSTWTATEIWQLGTPYIPSEGSNIITIYNQDFVGIGNTQPQHSLDIAGDINITGTYKVNNEIFKTSQWTTNSDNNIYFNNYIGVGTVKPDCLLALNGANGKIKIQDDGINNDGSTRAQLSTSIDLINGTSNALQYNLNKCGWRMSNSNNNYIISSGSNTIIKDRFIIDSAGNIGVGTAPNHKLDIDGIINAKAFNLNGSPFVLEFTQGMTIQTIHKTYSKTVEKELNSVGWVPIDIQNDGFFVKIKPSHIQSKVLVSMTCHIGMDYAEDSRWWGLQLYRKIGNGSWTPVNDANGTNGGGLECTPCWVSHNLGADNSMYSHSIINVSGSYEDMPNTEEDVYYTAYWKSKLDNTIGKLYINRPAYVNNSNYPLTSSSWTASEIWNNGTPYKPITTTIAIAYDKVGIGMTPNESSGYKLEVAGNVKCSNLQCVSVNQTSDARYKKNIENIGDALEDINKLNPVSYLLLNQESADKKSYGFIAQELKEIFPEVVVEPSNDNELYGINYTSIIPLLTKSIQELTKKIELQQNEINYLKQKL</sequence>
<evidence type="ECO:0000259" key="2">
    <source>
        <dbReference type="PROSITE" id="PS51688"/>
    </source>
</evidence>
<dbReference type="EMBL" id="MN740463">
    <property type="protein sequence ID" value="QHU27854.1"/>
    <property type="molecule type" value="Genomic_DNA"/>
</dbReference>
<dbReference type="PROSITE" id="PS51688">
    <property type="entry name" value="ICA"/>
    <property type="match status" value="1"/>
</dbReference>
<dbReference type="InterPro" id="IPR030392">
    <property type="entry name" value="S74_ICA"/>
</dbReference>
<organism evidence="3">
    <name type="scientific">viral metagenome</name>
    <dbReference type="NCBI Taxonomy" id="1070528"/>
    <lineage>
        <taxon>unclassified sequences</taxon>
        <taxon>metagenomes</taxon>
        <taxon>organismal metagenomes</taxon>
    </lineage>
</organism>
<name>A0A6C0LE71_9ZZZZ</name>
<reference evidence="3" key="1">
    <citation type="journal article" date="2020" name="Nature">
        <title>Giant virus diversity and host interactions through global metagenomics.</title>
        <authorList>
            <person name="Schulz F."/>
            <person name="Roux S."/>
            <person name="Paez-Espino D."/>
            <person name="Jungbluth S."/>
            <person name="Walsh D.A."/>
            <person name="Denef V.J."/>
            <person name="McMahon K.D."/>
            <person name="Konstantinidis K.T."/>
            <person name="Eloe-Fadrosh E.A."/>
            <person name="Kyrpides N.C."/>
            <person name="Woyke T."/>
        </authorList>
    </citation>
    <scope>NUCLEOTIDE SEQUENCE</scope>
    <source>
        <strain evidence="3">GVMAG-M-3300027769-26</strain>
    </source>
</reference>
<dbReference type="InterPro" id="IPR036388">
    <property type="entry name" value="WH-like_DNA-bd_sf"/>
</dbReference>
<keyword evidence="1" id="KW-0175">Coiled coil</keyword>
<proteinExistence type="predicted"/>
<accession>A0A6C0LE71</accession>
<feature type="domain" description="Peptidase S74" evidence="2">
    <location>
        <begin position="4305"/>
        <end position="4398"/>
    </location>
</feature>
<feature type="coiled-coil region" evidence="1">
    <location>
        <begin position="4377"/>
        <end position="4404"/>
    </location>
</feature>
<protein>
    <recommendedName>
        <fullName evidence="2">Peptidase S74 domain-containing protein</fullName>
    </recommendedName>
</protein>